<organism evidence="4">
    <name type="scientific">Arabidopsis lyrata subsp. lyrata</name>
    <name type="common">Lyre-leaved rock-cress</name>
    <dbReference type="NCBI Taxonomy" id="81972"/>
    <lineage>
        <taxon>Eukaryota</taxon>
        <taxon>Viridiplantae</taxon>
        <taxon>Streptophyta</taxon>
        <taxon>Embryophyta</taxon>
        <taxon>Tracheophyta</taxon>
        <taxon>Spermatophyta</taxon>
        <taxon>Magnoliopsida</taxon>
        <taxon>eudicotyledons</taxon>
        <taxon>Gunneridae</taxon>
        <taxon>Pentapetalae</taxon>
        <taxon>rosids</taxon>
        <taxon>malvids</taxon>
        <taxon>Brassicales</taxon>
        <taxon>Brassicaceae</taxon>
        <taxon>Camelineae</taxon>
        <taxon>Arabidopsis</taxon>
    </lineage>
</organism>
<sequence>MEPLGNPRPYSVCITRNKNCPQNCEYAKYFPYKLQCQYESANELFGTPNIIKMMRHAPEEKKQILATSIIMEGNAWTKDPISGGFGVMQKIMWK</sequence>
<reference evidence="4" key="1">
    <citation type="journal article" date="2011" name="Nat. Genet.">
        <title>The Arabidopsis lyrata genome sequence and the basis of rapid genome size change.</title>
        <authorList>
            <person name="Hu T.T."/>
            <person name="Pattyn P."/>
            <person name="Bakker E.G."/>
            <person name="Cao J."/>
            <person name="Cheng J.-F."/>
            <person name="Clark R.M."/>
            <person name="Fahlgren N."/>
            <person name="Fawcett J.A."/>
            <person name="Grimwood J."/>
            <person name="Gundlach H."/>
            <person name="Haberer G."/>
            <person name="Hollister J.D."/>
            <person name="Ossowski S."/>
            <person name="Ottilar R.P."/>
            <person name="Salamov A.A."/>
            <person name="Schneeberger K."/>
            <person name="Spannagl M."/>
            <person name="Wang X."/>
            <person name="Yang L."/>
            <person name="Nasrallah M.E."/>
            <person name="Bergelson J."/>
            <person name="Carrington J.C."/>
            <person name="Gaut B.S."/>
            <person name="Schmutz J."/>
            <person name="Mayer K.F.X."/>
            <person name="Van de Peer Y."/>
            <person name="Grigoriev I.V."/>
            <person name="Nordborg M."/>
            <person name="Weigel D."/>
            <person name="Guo Y.-L."/>
        </authorList>
    </citation>
    <scope>NUCLEOTIDE SEQUENCE [LARGE SCALE GENOMIC DNA]</scope>
    <source>
        <strain evidence="4">cv. MN47</strain>
    </source>
</reference>
<dbReference type="InterPro" id="IPR004883">
    <property type="entry name" value="LOB"/>
</dbReference>
<feature type="non-terminal residue" evidence="3">
    <location>
        <position position="94"/>
    </location>
</feature>
<dbReference type="EMBL" id="GL348720">
    <property type="protein sequence ID" value="EFH42055.1"/>
    <property type="molecule type" value="Genomic_DNA"/>
</dbReference>
<feature type="domain" description="LOB" evidence="2">
    <location>
        <begin position="8"/>
        <end position="94"/>
    </location>
</feature>
<comment type="similarity">
    <text evidence="1">Belongs to the LOB domain-containing protein family.</text>
</comment>
<accession>D7MQ68</accession>
<gene>
    <name evidence="3" type="ORF">ARALYDRAFT_684586</name>
</gene>
<evidence type="ECO:0000313" key="4">
    <source>
        <dbReference type="Proteomes" id="UP000008694"/>
    </source>
</evidence>
<evidence type="ECO:0000259" key="2">
    <source>
        <dbReference type="PROSITE" id="PS50891"/>
    </source>
</evidence>
<dbReference type="Proteomes" id="UP000008694">
    <property type="component" value="Unassembled WGS sequence"/>
</dbReference>
<protein>
    <submittedName>
        <fullName evidence="3">Predicted protein</fullName>
    </submittedName>
</protein>
<dbReference type="AlphaFoldDB" id="D7MQ68"/>
<dbReference type="OrthoDB" id="1071101at2759"/>
<proteinExistence type="inferred from homology"/>
<keyword evidence="4" id="KW-1185">Reference proteome</keyword>
<dbReference type="Gramene" id="Al_scaffold_0008_1406">
    <property type="protein sequence ID" value="Al_scaffold_0008_1406"/>
    <property type="gene ID" value="Al_scaffold_0008_1406"/>
</dbReference>
<dbReference type="PANTHER" id="PTHR31301">
    <property type="entry name" value="LOB DOMAIN-CONTAINING PROTEIN 4-RELATED"/>
    <property type="match status" value="1"/>
</dbReference>
<dbReference type="STRING" id="81972.D7MQ68"/>
<dbReference type="HOGENOM" id="CLU_058353_8_0_1"/>
<dbReference type="Pfam" id="PF03195">
    <property type="entry name" value="LOB"/>
    <property type="match status" value="1"/>
</dbReference>
<dbReference type="KEGG" id="aly:9300137"/>
<dbReference type="PROSITE" id="PS50891">
    <property type="entry name" value="LOB"/>
    <property type="match status" value="1"/>
</dbReference>
<dbReference type="PANTHER" id="PTHR31301:SF103">
    <property type="entry name" value="LOB DOMAIN-CONTAINING PROTEIN 5-RELATED"/>
    <property type="match status" value="1"/>
</dbReference>
<evidence type="ECO:0000313" key="3">
    <source>
        <dbReference type="EMBL" id="EFH42055.1"/>
    </source>
</evidence>
<evidence type="ECO:0000256" key="1">
    <source>
        <dbReference type="ARBA" id="ARBA00005474"/>
    </source>
</evidence>
<name>D7MQ68_ARALL</name>